<dbReference type="RefSeq" id="WP_208665211.1">
    <property type="nucleotide sequence ID" value="NZ_CP022201.1"/>
</dbReference>
<evidence type="ECO:0000313" key="2">
    <source>
        <dbReference type="Proteomes" id="UP000251666"/>
    </source>
</evidence>
<reference evidence="2" key="1">
    <citation type="journal article" date="2021" name="Front. Microbiol.">
        <title>Genomic Analysis of the 1-Aminocyclopropane-1-Carboxylate Deaminase-Producing Pseudomonas thivervalensis SC5 Reveals Its Multifaceted Roles in Soil and in Beneficial Interactions With Plants.</title>
        <authorList>
            <person name="Nascimento F.X."/>
            <person name="Uron P."/>
            <person name="Glick B.R."/>
            <person name="Giachini A."/>
            <person name="Rossi M.J."/>
        </authorList>
    </citation>
    <scope>NUCLEOTIDE SEQUENCE [LARGE SCALE GENOMIC DNA]</scope>
    <source>
        <strain evidence="2">PLM3</strain>
    </source>
</reference>
<protein>
    <submittedName>
        <fullName evidence="1">Uncharacterized protein</fullName>
    </submittedName>
</protein>
<dbReference type="Proteomes" id="UP000251666">
    <property type="component" value="Chromosome"/>
</dbReference>
<dbReference type="EMBL" id="CP022202">
    <property type="protein sequence ID" value="AXA61576.1"/>
    <property type="molecule type" value="Genomic_DNA"/>
</dbReference>
<sequence>MNNIYEIAYAAASNRLCLFTGTGFSKAVSDNEAPGWQKLLEDLCDLLPAANNPKNALFPPQGESLLSLEESAQIISLKFTEQGTDIKEEIKKIIEPIELDGDIDEIRKFFEENSFRVITTNYDKLAEDLAGETRVQSITPGLPIPRSSTDVKVYHVHGSVDSAENMVVTSEDYFRFMNSDSYFSRKLSTILHENTVVILGYSLADTNLKRIISDYRIFSKNHVIGSNIIFVSRTAIDQHIKDFYYHCFGIRVLDGVEVERFFERLNRSIPTVKKFIARSLRSIDRVINNGRTFNDKFIKLEDSFFRFISSLSAKGHRLDNRRVVEVIGEILHRKKVMTTEDGAWEQYVHLASWLIYLGSFFEARGTSIETIYLKAVKRSMETMSKDRHFGYSWRAYQLWQAGWSSINSNNRDLIKRYVERQSLDADALSIVNSVS</sequence>
<keyword evidence="2" id="KW-1185">Reference proteome</keyword>
<organism evidence="1 2">
    <name type="scientific">Pseudomonas thivervalensis</name>
    <dbReference type="NCBI Taxonomy" id="86265"/>
    <lineage>
        <taxon>Bacteria</taxon>
        <taxon>Pseudomonadati</taxon>
        <taxon>Pseudomonadota</taxon>
        <taxon>Gammaproteobacteria</taxon>
        <taxon>Pseudomonadales</taxon>
        <taxon>Pseudomonadaceae</taxon>
        <taxon>Pseudomonas</taxon>
    </lineage>
</organism>
<accession>A0A2Z4ZCH1</accession>
<evidence type="ECO:0000313" key="1">
    <source>
        <dbReference type="EMBL" id="AXA61576.1"/>
    </source>
</evidence>
<dbReference type="AlphaFoldDB" id="A0A2Z4ZCH1"/>
<dbReference type="Pfam" id="PF13289">
    <property type="entry name" value="SIR2_2"/>
    <property type="match status" value="1"/>
</dbReference>
<gene>
    <name evidence="1" type="ORF">CEQ51_16330</name>
</gene>
<dbReference type="KEGG" id="pthv:CE140_15775"/>
<proteinExistence type="predicted"/>
<name>A0A2Z4ZCH1_9PSED</name>